<gene>
    <name evidence="1" type="ORF">PHABIO_398</name>
</gene>
<keyword evidence="2" id="KW-1185">Reference proteome</keyword>
<sequence>MNFITSGEIRQREKMQTEYMKTLIHPIGGWGMFYRRADGPIPGMQCAFGLQFNGYPDIVISGTTDTKTQQHQTLLNLVVTELLTNLPLPVKTDYVDDINFILAAKGLQTTYKAVIIDTEQFLNGYGINVNRFYEDYPRDNMCFVQLVETMFNGEFPTESQPNQMLFHTKPFGYKETTQ</sequence>
<reference evidence="1 2" key="1">
    <citation type="submission" date="2017-05" db="EMBL/GenBank/DDBJ databases">
        <authorList>
            <person name="Song R."/>
            <person name="Chenine A.L."/>
            <person name="Ruprecht R.M."/>
        </authorList>
    </citation>
    <scope>NUCLEOTIDE SEQUENCE [LARGE SCALE GENOMIC DNA]</scope>
</reference>
<accession>A0A1Y0SZS6</accession>
<organism evidence="1 2">
    <name type="scientific">Pseudomonas phage Phabio</name>
    <dbReference type="NCBI Taxonomy" id="2006668"/>
    <lineage>
        <taxon>Viruses</taxon>
        <taxon>Duplodnaviria</taxon>
        <taxon>Heunggongvirae</taxon>
        <taxon>Uroviricota</taxon>
        <taxon>Caudoviricetes</taxon>
        <taxon>Chimalliviridae</taxon>
        <taxon>Phabiovirus</taxon>
        <taxon>Phabiovirus phabio</taxon>
    </lineage>
</organism>
<evidence type="ECO:0000313" key="2">
    <source>
        <dbReference type="Proteomes" id="UP000225448"/>
    </source>
</evidence>
<name>A0A1Y0SZS6_9CAUD</name>
<dbReference type="EMBL" id="MF042360">
    <property type="protein sequence ID" value="ARV77029.1"/>
    <property type="molecule type" value="Genomic_DNA"/>
</dbReference>
<evidence type="ECO:0000313" key="1">
    <source>
        <dbReference type="EMBL" id="ARV77029.1"/>
    </source>
</evidence>
<dbReference type="Proteomes" id="UP000225448">
    <property type="component" value="Segment"/>
</dbReference>
<protein>
    <submittedName>
        <fullName evidence="1">Uncharacterized protein</fullName>
    </submittedName>
</protein>
<proteinExistence type="predicted"/>